<dbReference type="Proteomes" id="UP000256977">
    <property type="component" value="Unassembled WGS sequence"/>
</dbReference>
<dbReference type="PRINTS" id="PR00599">
    <property type="entry name" value="MAPEPTIDASE"/>
</dbReference>
<evidence type="ECO:0000256" key="1">
    <source>
        <dbReference type="ARBA" id="ARBA00001936"/>
    </source>
</evidence>
<dbReference type="CDD" id="cd01092">
    <property type="entry name" value="APP-like"/>
    <property type="match status" value="1"/>
</dbReference>
<dbReference type="PANTHER" id="PTHR46112">
    <property type="entry name" value="AMINOPEPTIDASE"/>
    <property type="match status" value="1"/>
</dbReference>
<dbReference type="Gene3D" id="3.90.230.10">
    <property type="entry name" value="Creatinase/methionine aminopeptidase superfamily"/>
    <property type="match status" value="1"/>
</dbReference>
<comment type="cofactor">
    <cofactor evidence="1">
        <name>Mn(2+)</name>
        <dbReference type="ChEBI" id="CHEBI:29035"/>
    </cofactor>
</comment>
<dbReference type="AlphaFoldDB" id="A0A3D9KSN7"/>
<dbReference type="GO" id="GO:0008235">
    <property type="term" value="F:metalloexopeptidase activity"/>
    <property type="evidence" value="ECO:0007669"/>
    <property type="project" value="UniProtKB-ARBA"/>
</dbReference>
<evidence type="ECO:0000259" key="5">
    <source>
        <dbReference type="Pfam" id="PF00557"/>
    </source>
</evidence>
<gene>
    <name evidence="7" type="ORF">DFP98_101399</name>
</gene>
<organism evidence="7 8">
    <name type="scientific">Cohnella phaseoli</name>
    <dbReference type="NCBI Taxonomy" id="456490"/>
    <lineage>
        <taxon>Bacteria</taxon>
        <taxon>Bacillati</taxon>
        <taxon>Bacillota</taxon>
        <taxon>Bacilli</taxon>
        <taxon>Bacillales</taxon>
        <taxon>Paenibacillaceae</taxon>
        <taxon>Cohnella</taxon>
    </lineage>
</organism>
<keyword evidence="7" id="KW-0031">Aminopeptidase</keyword>
<feature type="domain" description="Peptidase M24" evidence="5">
    <location>
        <begin position="138"/>
        <end position="340"/>
    </location>
</feature>
<comment type="caution">
    <text evidence="7">The sequence shown here is derived from an EMBL/GenBank/DDBJ whole genome shotgun (WGS) entry which is preliminary data.</text>
</comment>
<dbReference type="PANTHER" id="PTHR46112:SF3">
    <property type="entry name" value="AMINOPEPTIDASE YPDF"/>
    <property type="match status" value="1"/>
</dbReference>
<evidence type="ECO:0000256" key="4">
    <source>
        <dbReference type="ARBA" id="ARBA00022801"/>
    </source>
</evidence>
<accession>A0A3D9KSN7</accession>
<keyword evidence="4" id="KW-0378">Hydrolase</keyword>
<dbReference type="InterPro" id="IPR036005">
    <property type="entry name" value="Creatinase/aminopeptidase-like"/>
</dbReference>
<protein>
    <submittedName>
        <fullName evidence="7">Xaa-Pro aminopeptidase</fullName>
    </submittedName>
</protein>
<dbReference type="PROSITE" id="PS00491">
    <property type="entry name" value="PROLINE_PEPTIDASE"/>
    <property type="match status" value="1"/>
</dbReference>
<evidence type="ECO:0000313" key="8">
    <source>
        <dbReference type="Proteomes" id="UP000256977"/>
    </source>
</evidence>
<feature type="domain" description="Creatinase N-terminal" evidence="6">
    <location>
        <begin position="5"/>
        <end position="129"/>
    </location>
</feature>
<dbReference type="RefSeq" id="WP_116058863.1">
    <property type="nucleotide sequence ID" value="NZ_QRDZ01000001.1"/>
</dbReference>
<dbReference type="InterPro" id="IPR000587">
    <property type="entry name" value="Creatinase_N"/>
</dbReference>
<keyword evidence="7" id="KW-0645">Protease</keyword>
<reference evidence="7 8" key="1">
    <citation type="submission" date="2018-07" db="EMBL/GenBank/DDBJ databases">
        <title>Genomic Encyclopedia of Type Strains, Phase III (KMG-III): the genomes of soil and plant-associated and newly described type strains.</title>
        <authorList>
            <person name="Whitman W."/>
        </authorList>
    </citation>
    <scope>NUCLEOTIDE SEQUENCE [LARGE SCALE GENOMIC DNA]</scope>
    <source>
        <strain evidence="7 8">CECT 7287</strain>
    </source>
</reference>
<evidence type="ECO:0000256" key="3">
    <source>
        <dbReference type="ARBA" id="ARBA00022723"/>
    </source>
</evidence>
<evidence type="ECO:0000259" key="6">
    <source>
        <dbReference type="Pfam" id="PF01321"/>
    </source>
</evidence>
<keyword evidence="3" id="KW-0479">Metal-binding</keyword>
<dbReference type="GO" id="GO:0004177">
    <property type="term" value="F:aminopeptidase activity"/>
    <property type="evidence" value="ECO:0007669"/>
    <property type="project" value="UniProtKB-KW"/>
</dbReference>
<dbReference type="Pfam" id="PF00557">
    <property type="entry name" value="Peptidase_M24"/>
    <property type="match status" value="1"/>
</dbReference>
<dbReference type="InterPro" id="IPR050659">
    <property type="entry name" value="Peptidase_M24B"/>
</dbReference>
<dbReference type="InterPro" id="IPR001714">
    <property type="entry name" value="Pept_M24_MAP"/>
</dbReference>
<dbReference type="InterPro" id="IPR001131">
    <property type="entry name" value="Peptidase_M24B_aminopep-P_CS"/>
</dbReference>
<dbReference type="SUPFAM" id="SSF55920">
    <property type="entry name" value="Creatinase/aminopeptidase"/>
    <property type="match status" value="1"/>
</dbReference>
<proteinExistence type="inferred from homology"/>
<sequence>MPNQRVARLREAIARTEAQAILITNRHNVRYLTGFTGTSGAALISTDKAAFITDFRYTEQAAEQAQGFDIVKHGADMNATIAGLLKDWNTEKLLIEEQDVTYSAYLKMEEAFRPAKLLQSNGIAEKLRMTKDEAELAILQEAADLADRTFDHILAYLKPGVAERSIALEMEMFMRSQGAASSSFDTIVASGERSALPHGVASDKIIGTGEFVTLDFGAYYKGYCSDLTRTVVVGKASDKHKEIYAIVREAQQHALDHLRPGMTGKEADALTRDIIARYGYGEYFGHSTGHGIGLEIHELPRLSLTGDVVLTPGMVVTVEPGIYLPGFGGVRIEDDVVMTERGIRVLTSSPKQLIELD</sequence>
<evidence type="ECO:0000313" key="7">
    <source>
        <dbReference type="EMBL" id="RED89422.1"/>
    </source>
</evidence>
<evidence type="ECO:0000256" key="2">
    <source>
        <dbReference type="ARBA" id="ARBA00008766"/>
    </source>
</evidence>
<comment type="similarity">
    <text evidence="2">Belongs to the peptidase M24B family.</text>
</comment>
<dbReference type="Pfam" id="PF01321">
    <property type="entry name" value="Creatinase_N"/>
    <property type="match status" value="1"/>
</dbReference>
<dbReference type="GO" id="GO:0046872">
    <property type="term" value="F:metal ion binding"/>
    <property type="evidence" value="ECO:0007669"/>
    <property type="project" value="UniProtKB-KW"/>
</dbReference>
<dbReference type="FunFam" id="3.90.230.10:FF:000014">
    <property type="entry name" value="Aminopeptidase P family protein"/>
    <property type="match status" value="1"/>
</dbReference>
<dbReference type="EMBL" id="QRDZ01000001">
    <property type="protein sequence ID" value="RED89422.1"/>
    <property type="molecule type" value="Genomic_DNA"/>
</dbReference>
<keyword evidence="8" id="KW-1185">Reference proteome</keyword>
<dbReference type="OrthoDB" id="9806388at2"/>
<dbReference type="InterPro" id="IPR029149">
    <property type="entry name" value="Creatin/AminoP/Spt16_N"/>
</dbReference>
<dbReference type="Gene3D" id="3.40.350.10">
    <property type="entry name" value="Creatinase/prolidase N-terminal domain"/>
    <property type="match status" value="1"/>
</dbReference>
<name>A0A3D9KSN7_9BACL</name>
<dbReference type="SUPFAM" id="SSF53092">
    <property type="entry name" value="Creatinase/prolidase N-terminal domain"/>
    <property type="match status" value="1"/>
</dbReference>
<dbReference type="InterPro" id="IPR000994">
    <property type="entry name" value="Pept_M24"/>
</dbReference>